<feature type="compositionally biased region" description="Polar residues" evidence="5">
    <location>
        <begin position="1"/>
        <end position="16"/>
    </location>
</feature>
<keyword evidence="8" id="KW-1185">Reference proteome</keyword>
<feature type="domain" description="FYVE-type" evidence="6">
    <location>
        <begin position="321"/>
        <end position="425"/>
    </location>
</feature>
<proteinExistence type="predicted"/>
<sequence>MQSDSQGSRHASNEVMSGSLGYEPYRRGSPIGQRVVSAPVSQQRSPTKKFAELNAMRQEPMHVPSSNQSTRFLGAPRSVSSTPDPPPLRRITKPQPSTSSKSLSSLAKSHDKYAHSTNEHMNSTKASTALPSVALEKRKDNASSSSIESSVSRSSPTKTEPRSSAQRSPMHHYSYASTLALQSRDFLPPSRSITPSPSSSQTLLEDSRTAKPTSSYLPHFQPKGVMRSRYQEFHQERQKHRSLVELEEQRMQRRLTKLVSIHNNTDLSRESLANPPANENLLSRRSAQMLTLFQSKFHIEDQRRREYLRAAEQSVVKWQEDAQVSRCNLCNIPFSLAVRRHHCRLCGRIVCSTPQLPPLLSDAHAPSSVSGEPCSSLLVVDPDTFSVHEMPSRPASDAPQSRIQNYQQDARRAIRFCRECHGMVLQISFRITPESTLPVVHLYKLLINLQSDILNALPEFHEMILGLQKNDANQTLASSIQDSRTLQSHATQARKELLARFSQYDHLAKKIRYLPPIVNQHPSSTEERLQRAIYARSTLFLQKHMFPLQQLPVSESGQASRKSAQQANDKPLSDHTQQQIQVLREQERLLDEYLAAAVKARNIDDIQALQANRDEIRSELARLQS</sequence>
<keyword evidence="7" id="KW-0121">Carboxypeptidase</keyword>
<feature type="region of interest" description="Disordered" evidence="5">
    <location>
        <begin position="553"/>
        <end position="579"/>
    </location>
</feature>
<feature type="compositionally biased region" description="Low complexity" evidence="5">
    <location>
        <begin position="97"/>
        <end position="107"/>
    </location>
</feature>
<keyword evidence="1" id="KW-0479">Metal-binding</keyword>
<dbReference type="InterPro" id="IPR017455">
    <property type="entry name" value="Znf_FYVE-rel"/>
</dbReference>
<evidence type="ECO:0000313" key="8">
    <source>
        <dbReference type="Proteomes" id="UP001214628"/>
    </source>
</evidence>
<feature type="compositionally biased region" description="Polar residues" evidence="5">
    <location>
        <begin position="119"/>
        <end position="130"/>
    </location>
</feature>
<dbReference type="InterPro" id="IPR011011">
    <property type="entry name" value="Znf_FYVE_PHD"/>
</dbReference>
<keyword evidence="7" id="KW-0378">Hydrolase</keyword>
<dbReference type="InterPro" id="IPR013083">
    <property type="entry name" value="Znf_RING/FYVE/PHD"/>
</dbReference>
<evidence type="ECO:0000256" key="3">
    <source>
        <dbReference type="ARBA" id="ARBA00022833"/>
    </source>
</evidence>
<feature type="compositionally biased region" description="Low complexity" evidence="5">
    <location>
        <begin position="188"/>
        <end position="200"/>
    </location>
</feature>
<dbReference type="GO" id="GO:0004180">
    <property type="term" value="F:carboxypeptidase activity"/>
    <property type="evidence" value="ECO:0007669"/>
    <property type="project" value="UniProtKB-KW"/>
</dbReference>
<accession>A0AAF0FDH8</accession>
<dbReference type="SUPFAM" id="SSF140125">
    <property type="entry name" value="Rabenosyn-5 Rab-binding domain-like"/>
    <property type="match status" value="1"/>
</dbReference>
<dbReference type="InterPro" id="IPR000306">
    <property type="entry name" value="Znf_FYVE"/>
</dbReference>
<feature type="compositionally biased region" description="Basic and acidic residues" evidence="5">
    <location>
        <begin position="108"/>
        <end position="118"/>
    </location>
</feature>
<dbReference type="EMBL" id="CP118379">
    <property type="protein sequence ID" value="WFD44769.1"/>
    <property type="molecule type" value="Genomic_DNA"/>
</dbReference>
<keyword evidence="3" id="KW-0862">Zinc</keyword>
<gene>
    <name evidence="7" type="primary">PEP7</name>
    <name evidence="7" type="ORF">MPSI1_003440</name>
</gene>
<organism evidence="7 8">
    <name type="scientific">Malassezia psittaci</name>
    <dbReference type="NCBI Taxonomy" id="1821823"/>
    <lineage>
        <taxon>Eukaryota</taxon>
        <taxon>Fungi</taxon>
        <taxon>Dikarya</taxon>
        <taxon>Basidiomycota</taxon>
        <taxon>Ustilaginomycotina</taxon>
        <taxon>Malasseziomycetes</taxon>
        <taxon>Malasseziales</taxon>
        <taxon>Malasseziaceae</taxon>
        <taxon>Malassezia</taxon>
    </lineage>
</organism>
<keyword evidence="2 4" id="KW-0863">Zinc-finger</keyword>
<dbReference type="SUPFAM" id="SSF57903">
    <property type="entry name" value="FYVE/PHD zinc finger"/>
    <property type="match status" value="1"/>
</dbReference>
<protein>
    <submittedName>
        <fullName evidence="7">Carboxypeptidase Y-deficient</fullName>
    </submittedName>
</protein>
<dbReference type="SMART" id="SM00064">
    <property type="entry name" value="FYVE"/>
    <property type="match status" value="1"/>
</dbReference>
<evidence type="ECO:0000256" key="1">
    <source>
        <dbReference type="ARBA" id="ARBA00022723"/>
    </source>
</evidence>
<evidence type="ECO:0000256" key="5">
    <source>
        <dbReference type="SAM" id="MobiDB-lite"/>
    </source>
</evidence>
<dbReference type="InterPro" id="IPR052727">
    <property type="entry name" value="Rab4/Rab5_effector"/>
</dbReference>
<dbReference type="CDD" id="cd15737">
    <property type="entry name" value="FYVE2_Vac1p_like"/>
    <property type="match status" value="1"/>
</dbReference>
<evidence type="ECO:0000259" key="6">
    <source>
        <dbReference type="PROSITE" id="PS50178"/>
    </source>
</evidence>
<reference evidence="7" key="1">
    <citation type="submission" date="2023-02" db="EMBL/GenBank/DDBJ databases">
        <title>Mating type loci evolution in Malassezia.</title>
        <authorList>
            <person name="Coelho M.A."/>
        </authorList>
    </citation>
    <scope>NUCLEOTIDE SEQUENCE</scope>
    <source>
        <strain evidence="7">CBS 14136</strain>
    </source>
</reference>
<dbReference type="AlphaFoldDB" id="A0AAF0FDH8"/>
<dbReference type="Proteomes" id="UP001214628">
    <property type="component" value="Chromosome 5"/>
</dbReference>
<dbReference type="Pfam" id="PF01363">
    <property type="entry name" value="FYVE"/>
    <property type="match status" value="1"/>
</dbReference>
<evidence type="ECO:0000256" key="2">
    <source>
        <dbReference type="ARBA" id="ARBA00022771"/>
    </source>
</evidence>
<dbReference type="Pfam" id="PF11464">
    <property type="entry name" value="Rbsn"/>
    <property type="match status" value="1"/>
</dbReference>
<feature type="region of interest" description="Disordered" evidence="5">
    <location>
        <begin position="1"/>
        <end position="170"/>
    </location>
</feature>
<feature type="region of interest" description="Disordered" evidence="5">
    <location>
        <begin position="186"/>
        <end position="223"/>
    </location>
</feature>
<dbReference type="PANTHER" id="PTHR13510:SF44">
    <property type="entry name" value="RABENOSYN-5"/>
    <property type="match status" value="1"/>
</dbReference>
<name>A0AAF0FDH8_9BASI</name>
<keyword evidence="7" id="KW-0645">Protease</keyword>
<dbReference type="InterPro" id="IPR021565">
    <property type="entry name" value="Rbsn_Rab-bd"/>
</dbReference>
<dbReference type="PANTHER" id="PTHR13510">
    <property type="entry name" value="FYVE-FINGER-CONTAINING RAB5 EFFECTOR PROTEIN RABENOSYN-5-RELATED"/>
    <property type="match status" value="1"/>
</dbReference>
<feature type="compositionally biased region" description="Low complexity" evidence="5">
    <location>
        <begin position="143"/>
        <end position="155"/>
    </location>
</feature>
<evidence type="ECO:0000256" key="4">
    <source>
        <dbReference type="PROSITE-ProRule" id="PRU00091"/>
    </source>
</evidence>
<dbReference type="Gene3D" id="3.30.40.10">
    <property type="entry name" value="Zinc/RING finger domain, C3HC4 (zinc finger)"/>
    <property type="match status" value="1"/>
</dbReference>
<dbReference type="GO" id="GO:0008270">
    <property type="term" value="F:zinc ion binding"/>
    <property type="evidence" value="ECO:0007669"/>
    <property type="project" value="UniProtKB-KW"/>
</dbReference>
<dbReference type="InterPro" id="IPR036531">
    <property type="entry name" value="Rbsn_Rab-bd_sf"/>
</dbReference>
<evidence type="ECO:0000313" key="7">
    <source>
        <dbReference type="EMBL" id="WFD44769.1"/>
    </source>
</evidence>
<dbReference type="PROSITE" id="PS50178">
    <property type="entry name" value="ZF_FYVE"/>
    <property type="match status" value="1"/>
</dbReference>
<feature type="compositionally biased region" description="Polar residues" evidence="5">
    <location>
        <begin position="156"/>
        <end position="167"/>
    </location>
</feature>